<accession>A0A2H3J6P9</accession>
<protein>
    <submittedName>
        <fullName evidence="1">Uncharacterized protein</fullName>
    </submittedName>
</protein>
<organism evidence="1 2">
    <name type="scientific">Wolfiporia cocos (strain MD-104)</name>
    <name type="common">Brown rot fungus</name>
    <dbReference type="NCBI Taxonomy" id="742152"/>
    <lineage>
        <taxon>Eukaryota</taxon>
        <taxon>Fungi</taxon>
        <taxon>Dikarya</taxon>
        <taxon>Basidiomycota</taxon>
        <taxon>Agaricomycotina</taxon>
        <taxon>Agaricomycetes</taxon>
        <taxon>Polyporales</taxon>
        <taxon>Phaeolaceae</taxon>
        <taxon>Wolfiporia</taxon>
    </lineage>
</organism>
<sequence>MQVPALDDAPSYVYRRGTRRAAPTGSRYIFGALNTRLKNDGRDKQCTCTSRAAGIVYFIHIVQQRSISYGFSMAIQRP</sequence>
<reference evidence="1 2" key="1">
    <citation type="journal article" date="2012" name="Science">
        <title>The Paleozoic origin of enzymatic lignin decomposition reconstructed from 31 fungal genomes.</title>
        <authorList>
            <person name="Floudas D."/>
            <person name="Binder M."/>
            <person name="Riley R."/>
            <person name="Barry K."/>
            <person name="Blanchette R.A."/>
            <person name="Henrissat B."/>
            <person name="Martinez A.T."/>
            <person name="Otillar R."/>
            <person name="Spatafora J.W."/>
            <person name="Yadav J.S."/>
            <person name="Aerts A."/>
            <person name="Benoit I."/>
            <person name="Boyd A."/>
            <person name="Carlson A."/>
            <person name="Copeland A."/>
            <person name="Coutinho P.M."/>
            <person name="de Vries R.P."/>
            <person name="Ferreira P."/>
            <person name="Findley K."/>
            <person name="Foster B."/>
            <person name="Gaskell J."/>
            <person name="Glotzer D."/>
            <person name="Gorecki P."/>
            <person name="Heitman J."/>
            <person name="Hesse C."/>
            <person name="Hori C."/>
            <person name="Igarashi K."/>
            <person name="Jurgens J.A."/>
            <person name="Kallen N."/>
            <person name="Kersten P."/>
            <person name="Kohler A."/>
            <person name="Kuees U."/>
            <person name="Kumar T.K.A."/>
            <person name="Kuo A."/>
            <person name="LaButti K."/>
            <person name="Larrondo L.F."/>
            <person name="Lindquist E."/>
            <person name="Ling A."/>
            <person name="Lombard V."/>
            <person name="Lucas S."/>
            <person name="Lundell T."/>
            <person name="Martin R."/>
            <person name="McLaughlin D.J."/>
            <person name="Morgenstern I."/>
            <person name="Morin E."/>
            <person name="Murat C."/>
            <person name="Nagy L.G."/>
            <person name="Nolan M."/>
            <person name="Ohm R.A."/>
            <person name="Patyshakuliyeva A."/>
            <person name="Rokas A."/>
            <person name="Ruiz-Duenas F.J."/>
            <person name="Sabat G."/>
            <person name="Salamov A."/>
            <person name="Samejima M."/>
            <person name="Schmutz J."/>
            <person name="Slot J.C."/>
            <person name="St John F."/>
            <person name="Stenlid J."/>
            <person name="Sun H."/>
            <person name="Sun S."/>
            <person name="Syed K."/>
            <person name="Tsang A."/>
            <person name="Wiebenga A."/>
            <person name="Young D."/>
            <person name="Pisabarro A."/>
            <person name="Eastwood D.C."/>
            <person name="Martin F."/>
            <person name="Cullen D."/>
            <person name="Grigoriev I.V."/>
            <person name="Hibbett D.S."/>
        </authorList>
    </citation>
    <scope>NUCLEOTIDE SEQUENCE [LARGE SCALE GENOMIC DNA]</scope>
    <source>
        <strain evidence="1 2">MD-104</strain>
    </source>
</reference>
<dbReference type="AlphaFoldDB" id="A0A2H3J6P9"/>
<name>A0A2H3J6P9_WOLCO</name>
<dbReference type="Proteomes" id="UP000218811">
    <property type="component" value="Unassembled WGS sequence"/>
</dbReference>
<evidence type="ECO:0000313" key="2">
    <source>
        <dbReference type="Proteomes" id="UP000218811"/>
    </source>
</evidence>
<proteinExistence type="predicted"/>
<dbReference type="EMBL" id="KB467942">
    <property type="protein sequence ID" value="PCH37930.1"/>
    <property type="molecule type" value="Genomic_DNA"/>
</dbReference>
<evidence type="ECO:0000313" key="1">
    <source>
        <dbReference type="EMBL" id="PCH37930.1"/>
    </source>
</evidence>
<keyword evidence="2" id="KW-1185">Reference proteome</keyword>
<gene>
    <name evidence="1" type="ORF">WOLCODRAFT_22956</name>
</gene>